<comment type="caution">
    <text evidence="2">The sequence shown here is derived from an EMBL/GenBank/DDBJ whole genome shotgun (WGS) entry which is preliminary data.</text>
</comment>
<dbReference type="SMART" id="SM00829">
    <property type="entry name" value="PKS_ER"/>
    <property type="match status" value="1"/>
</dbReference>
<reference evidence="2 3" key="1">
    <citation type="journal article" date="2014" name="ISME J.">
        <title>Candidatus Competibacter-lineage genomes retrieved from metagenomes reveal functional metabolic diversity.</title>
        <authorList>
            <person name="McIlroy S.J."/>
            <person name="Albertsen M."/>
            <person name="Andresen E.K."/>
            <person name="Saunders A.M."/>
            <person name="Kristiansen R."/>
            <person name="Stokholm-Bjerregaard M."/>
            <person name="Nielsen K.L."/>
            <person name="Nielsen P.H."/>
        </authorList>
    </citation>
    <scope>NUCLEOTIDE SEQUENCE [LARGE SCALE GENOMIC DNA]</scope>
    <source>
        <strain evidence="2 3">Run_B_J11</strain>
    </source>
</reference>
<dbReference type="InterPro" id="IPR051397">
    <property type="entry name" value="Zn-ADH-like_protein"/>
</dbReference>
<dbReference type="Pfam" id="PF08240">
    <property type="entry name" value="ADH_N"/>
    <property type="match status" value="1"/>
</dbReference>
<dbReference type="InterPro" id="IPR020843">
    <property type="entry name" value="ER"/>
</dbReference>
<dbReference type="Gene3D" id="3.40.50.720">
    <property type="entry name" value="NAD(P)-binding Rossmann-like Domain"/>
    <property type="match status" value="1"/>
</dbReference>
<dbReference type="CDD" id="cd08241">
    <property type="entry name" value="QOR1"/>
    <property type="match status" value="1"/>
</dbReference>
<sequence length="332" mass="35180">MKAIVCRELTGIKGLALEELPAPIPAVGQVCIRVHACGVNFADSLITRGQYQAQPQPPFSPGFEVAGEIVEVGEGAARFNIGDRVIALTPQGGYAEQVAVNVNRCVAMPAVMSYEHGAAFPIVFGTSHIALWHRAQLRAGETLVVHGASGGVGLTAVAIGKQLGAMVIATANGPEKLDVARQHGADHLVDTRYEDVRARIKALTDGRGADVIYDPVGGDLFTASLRCVAFEGRILVIGFAGGTVPQIPANHLLVKNVDVIGLNWPAYAELNPRVMTESFQILLQWYVAGAIQPHISATYPLEQAVEALHQVVTRKSTGKVVITVDGSKSDES</sequence>
<gene>
    <name evidence="2" type="ORF">BN874_980006</name>
</gene>
<dbReference type="EMBL" id="CBTK010000318">
    <property type="protein sequence ID" value="CDH47787.1"/>
    <property type="molecule type" value="Genomic_DNA"/>
</dbReference>
<dbReference type="RefSeq" id="WP_034437078.1">
    <property type="nucleotide sequence ID" value="NZ_CBTK010000318.1"/>
</dbReference>
<accession>A0A7U7GGB8</accession>
<dbReference type="InterPro" id="IPR013154">
    <property type="entry name" value="ADH-like_N"/>
</dbReference>
<dbReference type="PANTHER" id="PTHR43677:SF4">
    <property type="entry name" value="QUINONE OXIDOREDUCTASE-LIKE PROTEIN 2"/>
    <property type="match status" value="1"/>
</dbReference>
<evidence type="ECO:0000259" key="1">
    <source>
        <dbReference type="SMART" id="SM00829"/>
    </source>
</evidence>
<keyword evidence="3" id="KW-1185">Reference proteome</keyword>
<dbReference type="Proteomes" id="UP000019184">
    <property type="component" value="Unassembled WGS sequence"/>
</dbReference>
<name>A0A7U7GGB8_9GAMM</name>
<dbReference type="SUPFAM" id="SSF50129">
    <property type="entry name" value="GroES-like"/>
    <property type="match status" value="1"/>
</dbReference>
<dbReference type="InterPro" id="IPR013149">
    <property type="entry name" value="ADH-like_C"/>
</dbReference>
<protein>
    <submittedName>
        <fullName evidence="2">Alcohol dehydrogenase zinc-binding domain protein</fullName>
    </submittedName>
</protein>
<dbReference type="Gene3D" id="3.90.180.10">
    <property type="entry name" value="Medium-chain alcohol dehydrogenases, catalytic domain"/>
    <property type="match status" value="1"/>
</dbReference>
<dbReference type="PANTHER" id="PTHR43677">
    <property type="entry name" value="SHORT-CHAIN DEHYDROGENASE/REDUCTASE"/>
    <property type="match status" value="1"/>
</dbReference>
<dbReference type="AlphaFoldDB" id="A0A7U7GGB8"/>
<evidence type="ECO:0000313" key="3">
    <source>
        <dbReference type="Proteomes" id="UP000019184"/>
    </source>
</evidence>
<dbReference type="Pfam" id="PF00107">
    <property type="entry name" value="ADH_zinc_N"/>
    <property type="match status" value="1"/>
</dbReference>
<dbReference type="OrthoDB" id="9785812at2"/>
<evidence type="ECO:0000313" key="2">
    <source>
        <dbReference type="EMBL" id="CDH47787.1"/>
    </source>
</evidence>
<feature type="domain" description="Enoyl reductase (ER)" evidence="1">
    <location>
        <begin position="11"/>
        <end position="322"/>
    </location>
</feature>
<dbReference type="GO" id="GO:0016491">
    <property type="term" value="F:oxidoreductase activity"/>
    <property type="evidence" value="ECO:0007669"/>
    <property type="project" value="InterPro"/>
</dbReference>
<organism evidence="2 3">
    <name type="scientific">Candidatus Contendobacter odensis Run_B_J11</name>
    <dbReference type="NCBI Taxonomy" id="1400861"/>
    <lineage>
        <taxon>Bacteria</taxon>
        <taxon>Pseudomonadati</taxon>
        <taxon>Pseudomonadota</taxon>
        <taxon>Gammaproteobacteria</taxon>
        <taxon>Candidatus Competibacteraceae</taxon>
        <taxon>Candidatus Contendibacter</taxon>
    </lineage>
</organism>
<dbReference type="SUPFAM" id="SSF51735">
    <property type="entry name" value="NAD(P)-binding Rossmann-fold domains"/>
    <property type="match status" value="1"/>
</dbReference>
<proteinExistence type="predicted"/>
<dbReference type="InterPro" id="IPR036291">
    <property type="entry name" value="NAD(P)-bd_dom_sf"/>
</dbReference>
<dbReference type="InterPro" id="IPR011032">
    <property type="entry name" value="GroES-like_sf"/>
</dbReference>